<organism evidence="2 3">
    <name type="scientific">Boletus edulis BED1</name>
    <dbReference type="NCBI Taxonomy" id="1328754"/>
    <lineage>
        <taxon>Eukaryota</taxon>
        <taxon>Fungi</taxon>
        <taxon>Dikarya</taxon>
        <taxon>Basidiomycota</taxon>
        <taxon>Agaricomycotina</taxon>
        <taxon>Agaricomycetes</taxon>
        <taxon>Agaricomycetidae</taxon>
        <taxon>Boletales</taxon>
        <taxon>Boletineae</taxon>
        <taxon>Boletaceae</taxon>
        <taxon>Boletoideae</taxon>
        <taxon>Boletus</taxon>
    </lineage>
</organism>
<dbReference type="SUPFAM" id="SSF57850">
    <property type="entry name" value="RING/U-box"/>
    <property type="match status" value="1"/>
</dbReference>
<dbReference type="InterPro" id="IPR013083">
    <property type="entry name" value="Znf_RING/FYVE/PHD"/>
</dbReference>
<accession>A0AAD4G7T4</accession>
<comment type="caution">
    <text evidence="2">The sequence shown here is derived from an EMBL/GenBank/DDBJ whole genome shotgun (WGS) entry which is preliminary data.</text>
</comment>
<name>A0AAD4G7T4_BOLED</name>
<keyword evidence="3" id="KW-1185">Reference proteome</keyword>
<feature type="compositionally biased region" description="Basic and acidic residues" evidence="1">
    <location>
        <begin position="187"/>
        <end position="197"/>
    </location>
</feature>
<evidence type="ECO:0000313" key="3">
    <source>
        <dbReference type="Proteomes" id="UP001194468"/>
    </source>
</evidence>
<gene>
    <name evidence="2" type="ORF">L210DRAFT_984420</name>
</gene>
<dbReference type="Gene3D" id="3.30.40.10">
    <property type="entry name" value="Zinc/RING finger domain, C3HC4 (zinc finger)"/>
    <property type="match status" value="1"/>
</dbReference>
<evidence type="ECO:0000256" key="1">
    <source>
        <dbReference type="SAM" id="MobiDB-lite"/>
    </source>
</evidence>
<feature type="region of interest" description="Disordered" evidence="1">
    <location>
        <begin position="140"/>
        <end position="200"/>
    </location>
</feature>
<feature type="compositionally biased region" description="Basic and acidic residues" evidence="1">
    <location>
        <begin position="162"/>
        <end position="171"/>
    </location>
</feature>
<reference evidence="2" key="1">
    <citation type="submission" date="2019-10" db="EMBL/GenBank/DDBJ databases">
        <authorList>
            <consortium name="DOE Joint Genome Institute"/>
            <person name="Kuo A."/>
            <person name="Miyauchi S."/>
            <person name="Kiss E."/>
            <person name="Drula E."/>
            <person name="Kohler A."/>
            <person name="Sanchez-Garcia M."/>
            <person name="Andreopoulos B."/>
            <person name="Barry K.W."/>
            <person name="Bonito G."/>
            <person name="Buee M."/>
            <person name="Carver A."/>
            <person name="Chen C."/>
            <person name="Cichocki N."/>
            <person name="Clum A."/>
            <person name="Culley D."/>
            <person name="Crous P.W."/>
            <person name="Fauchery L."/>
            <person name="Girlanda M."/>
            <person name="Hayes R."/>
            <person name="Keri Z."/>
            <person name="LaButti K."/>
            <person name="Lipzen A."/>
            <person name="Lombard V."/>
            <person name="Magnuson J."/>
            <person name="Maillard F."/>
            <person name="Morin E."/>
            <person name="Murat C."/>
            <person name="Nolan M."/>
            <person name="Ohm R."/>
            <person name="Pangilinan J."/>
            <person name="Pereira M."/>
            <person name="Perotto S."/>
            <person name="Peter M."/>
            <person name="Riley R."/>
            <person name="Sitrit Y."/>
            <person name="Stielow B."/>
            <person name="Szollosi G."/>
            <person name="Zifcakova L."/>
            <person name="Stursova M."/>
            <person name="Spatafora J.W."/>
            <person name="Tedersoo L."/>
            <person name="Vaario L.-M."/>
            <person name="Yamada A."/>
            <person name="Yan M."/>
            <person name="Wang P."/>
            <person name="Xu J."/>
            <person name="Bruns T."/>
            <person name="Baldrian P."/>
            <person name="Vilgalys R."/>
            <person name="Henrissat B."/>
            <person name="Grigoriev I.V."/>
            <person name="Hibbett D."/>
            <person name="Nagy L.G."/>
            <person name="Martin F.M."/>
        </authorList>
    </citation>
    <scope>NUCLEOTIDE SEQUENCE</scope>
    <source>
        <strain evidence="2">BED1</strain>
    </source>
</reference>
<dbReference type="AlphaFoldDB" id="A0AAD4G7T4"/>
<dbReference type="EMBL" id="WHUW01000099">
    <property type="protein sequence ID" value="KAF8425024.1"/>
    <property type="molecule type" value="Genomic_DNA"/>
</dbReference>
<proteinExistence type="predicted"/>
<protein>
    <submittedName>
        <fullName evidence="2">Uncharacterized protein</fullName>
    </submittedName>
</protein>
<sequence length="794" mass="90054">MVRKTKICAIGPSILAYDVYVDDQPAPTCGRTLYSGDIHVWKSPNGCEVGISIYCGVGWISWDPSAVTGIRLTDRFAYPAPCPRQGLRYLEAASDVEHAVREYLPDLEALCQLIIDDTTRMDMDISIDSNPDSIVSHKVREAHTRRTRQTQSAIEDDDDGTILDHHSDGPHRGAGVRGILNTGKKRRIDDTQRDSMARTEQGIQTDLAFYSEEDVGRLTCEIQSRRAVEQDLRIKLDEACHNHEDTLQNLCSVRRAHRKTERENDNLLQMVARAERESIMLTAAIDATRTTSELLVRVREMFVPRILLTPHPIAVAVIVTKMFLHNVPFAVSMHCGHSICLQCGLSHWLRRIIRGTMDTIGLETTLCPICREPFPPVSRDPQTGGRLMACMPFRRNVQTDEMISQLFDDISAAMRELHAVLPHDPVVADWKSKYGRDDGEEWTRYQAESRQSANRWALFTTEVWPAETVHGIRAMGHVLDDAFHTYFFHAMPEDSACELLRRNAAIMQSIRDMVLVEGLGLVAENTTSTSMFSAMSDFLQALQAESDRHVRNAAGRNTEQWRHMYPTDLSGYCVLDDAQIAKLGKYHLEELIQRTAHQTTAGVEHEIPAMVMQGLQMRRSTSDDESLDIDWGPSSQMTQPATLPPWETGQVDAGVGMQERRYSWTGFRDAILERHAERAFVKFTQIPALLQIIWDAYWEALQHHDPAATQVANVIECTILQDCVRAPTQVQIRAMIDAIRVAASLNIYAYTAQKIYNVSHLCLSMRMVPSQRLEEFYRGALLDEWIRERTENRT</sequence>
<evidence type="ECO:0000313" key="2">
    <source>
        <dbReference type="EMBL" id="KAF8425024.1"/>
    </source>
</evidence>
<dbReference type="Proteomes" id="UP001194468">
    <property type="component" value="Unassembled WGS sequence"/>
</dbReference>
<reference evidence="2" key="2">
    <citation type="journal article" date="2020" name="Nat. Commun.">
        <title>Large-scale genome sequencing of mycorrhizal fungi provides insights into the early evolution of symbiotic traits.</title>
        <authorList>
            <person name="Miyauchi S."/>
            <person name="Kiss E."/>
            <person name="Kuo A."/>
            <person name="Drula E."/>
            <person name="Kohler A."/>
            <person name="Sanchez-Garcia M."/>
            <person name="Morin E."/>
            <person name="Andreopoulos B."/>
            <person name="Barry K.W."/>
            <person name="Bonito G."/>
            <person name="Buee M."/>
            <person name="Carver A."/>
            <person name="Chen C."/>
            <person name="Cichocki N."/>
            <person name="Clum A."/>
            <person name="Culley D."/>
            <person name="Crous P.W."/>
            <person name="Fauchery L."/>
            <person name="Girlanda M."/>
            <person name="Hayes R.D."/>
            <person name="Keri Z."/>
            <person name="LaButti K."/>
            <person name="Lipzen A."/>
            <person name="Lombard V."/>
            <person name="Magnuson J."/>
            <person name="Maillard F."/>
            <person name="Murat C."/>
            <person name="Nolan M."/>
            <person name="Ohm R.A."/>
            <person name="Pangilinan J."/>
            <person name="Pereira M.F."/>
            <person name="Perotto S."/>
            <person name="Peter M."/>
            <person name="Pfister S."/>
            <person name="Riley R."/>
            <person name="Sitrit Y."/>
            <person name="Stielow J.B."/>
            <person name="Szollosi G."/>
            <person name="Zifcakova L."/>
            <person name="Stursova M."/>
            <person name="Spatafora J.W."/>
            <person name="Tedersoo L."/>
            <person name="Vaario L.M."/>
            <person name="Yamada A."/>
            <person name="Yan M."/>
            <person name="Wang P."/>
            <person name="Xu J."/>
            <person name="Bruns T."/>
            <person name="Baldrian P."/>
            <person name="Vilgalys R."/>
            <person name="Dunand C."/>
            <person name="Henrissat B."/>
            <person name="Grigoriev I.V."/>
            <person name="Hibbett D."/>
            <person name="Nagy L.G."/>
            <person name="Martin F.M."/>
        </authorList>
    </citation>
    <scope>NUCLEOTIDE SEQUENCE</scope>
    <source>
        <strain evidence="2">BED1</strain>
    </source>
</reference>